<accession>A0A2K8T904</accession>
<evidence type="ECO:0000313" key="2">
    <source>
        <dbReference type="Proteomes" id="UP000232003"/>
    </source>
</evidence>
<dbReference type="Proteomes" id="UP000232003">
    <property type="component" value="Plasmid pNFSY08"/>
</dbReference>
<dbReference type="EMBL" id="CP024793">
    <property type="protein sequence ID" value="AUB44152.1"/>
    <property type="molecule type" value="Genomic_DNA"/>
</dbReference>
<protein>
    <submittedName>
        <fullName evidence="1">Transposase, IS5 family</fullName>
    </submittedName>
</protein>
<sequence>MSLPLTDPGFDYSILSEFRTRLLAGGAEQKFLDILLTRLREAELLKTHKTHIPHFAL</sequence>
<name>A0A2K8T904_9NOSO</name>
<gene>
    <name evidence="1" type="ORF">COO91_10372</name>
</gene>
<proteinExistence type="predicted"/>
<evidence type="ECO:0000313" key="1">
    <source>
        <dbReference type="EMBL" id="AUB44152.1"/>
    </source>
</evidence>
<keyword evidence="1" id="KW-0614">Plasmid</keyword>
<reference evidence="1 2" key="1">
    <citation type="submission" date="2017-11" db="EMBL/GenBank/DDBJ databases">
        <title>Complete genome of a free-living desiccation-tolerant cyanobacterium and its photosynthetic adaptation to extreme terrestrial habitat.</title>
        <authorList>
            <person name="Shang J."/>
        </authorList>
    </citation>
    <scope>NUCLEOTIDE SEQUENCE [LARGE SCALE GENOMIC DNA]</scope>
    <source>
        <strain evidence="1 2">CCNUN1</strain>
        <plasmid evidence="2">pnfsy08</plasmid>
    </source>
</reference>
<keyword evidence="2" id="KW-1185">Reference proteome</keyword>
<organism evidence="1 2">
    <name type="scientific">Nostoc flagelliforme CCNUN1</name>
    <dbReference type="NCBI Taxonomy" id="2038116"/>
    <lineage>
        <taxon>Bacteria</taxon>
        <taxon>Bacillati</taxon>
        <taxon>Cyanobacteriota</taxon>
        <taxon>Cyanophyceae</taxon>
        <taxon>Nostocales</taxon>
        <taxon>Nostocaceae</taxon>
        <taxon>Nostoc</taxon>
    </lineage>
</organism>
<dbReference type="AlphaFoldDB" id="A0A2K8T904"/>
<geneLocation type="plasmid" evidence="2">
    <name>pnfsy08</name>
</geneLocation>
<dbReference type="KEGG" id="nfl:COO91_10372"/>